<dbReference type="Pfam" id="PF19932">
    <property type="entry name" value="DUF6395"/>
    <property type="match status" value="1"/>
</dbReference>
<sequence length="63" mass="7193">MPFAKAAEYLRASVESTRWLEHCSPPAIGEIPERWRERVEAYMVDSVGLMNGDAARRVETWGI</sequence>
<gene>
    <name evidence="1" type="ORF">Mth01_46350</name>
</gene>
<reference evidence="1" key="1">
    <citation type="submission" date="2021-01" db="EMBL/GenBank/DDBJ databases">
        <title>Whole genome shotgun sequence of Sphaerimonospora thailandensis NBRC 107569.</title>
        <authorList>
            <person name="Komaki H."/>
            <person name="Tamura T."/>
        </authorList>
    </citation>
    <scope>NUCLEOTIDE SEQUENCE</scope>
    <source>
        <strain evidence="1">NBRC 107569</strain>
    </source>
</reference>
<dbReference type="InterPro" id="IPR045654">
    <property type="entry name" value="DUF6395"/>
</dbReference>
<accession>A0A8J3RB11</accession>
<name>A0A8J3RB11_9ACTN</name>
<dbReference type="Proteomes" id="UP000610966">
    <property type="component" value="Unassembled WGS sequence"/>
</dbReference>
<proteinExistence type="predicted"/>
<dbReference type="RefSeq" id="WP_204018041.1">
    <property type="nucleotide sequence ID" value="NZ_BOOG01000050.1"/>
</dbReference>
<evidence type="ECO:0000313" key="2">
    <source>
        <dbReference type="Proteomes" id="UP000610966"/>
    </source>
</evidence>
<dbReference type="AlphaFoldDB" id="A0A8J3RB11"/>
<keyword evidence="2" id="KW-1185">Reference proteome</keyword>
<comment type="caution">
    <text evidence="1">The sequence shown here is derived from an EMBL/GenBank/DDBJ whole genome shotgun (WGS) entry which is preliminary data.</text>
</comment>
<organism evidence="1 2">
    <name type="scientific">Sphaerimonospora thailandensis</name>
    <dbReference type="NCBI Taxonomy" id="795644"/>
    <lineage>
        <taxon>Bacteria</taxon>
        <taxon>Bacillati</taxon>
        <taxon>Actinomycetota</taxon>
        <taxon>Actinomycetes</taxon>
        <taxon>Streptosporangiales</taxon>
        <taxon>Streptosporangiaceae</taxon>
        <taxon>Sphaerimonospora</taxon>
    </lineage>
</organism>
<dbReference type="EMBL" id="BOOG01000050">
    <property type="protein sequence ID" value="GIH72382.1"/>
    <property type="molecule type" value="Genomic_DNA"/>
</dbReference>
<protein>
    <submittedName>
        <fullName evidence="1">Uncharacterized protein</fullName>
    </submittedName>
</protein>
<evidence type="ECO:0000313" key="1">
    <source>
        <dbReference type="EMBL" id="GIH72382.1"/>
    </source>
</evidence>